<dbReference type="PROSITE" id="PS50006">
    <property type="entry name" value="FHA_DOMAIN"/>
    <property type="match status" value="1"/>
</dbReference>
<evidence type="ECO:0000313" key="4">
    <source>
        <dbReference type="Proteomes" id="UP000053201"/>
    </source>
</evidence>
<dbReference type="OMA" id="RNDQHKQ"/>
<sequence>MPSPTHSPKRSKNDRRSFRDEVSRSPPRRRRRSPSEDRAPRRNRSRSRSPDDGRRRRDDGNRRDRRNEGRFEGVPESQRYGKQEQTENKEAVPTIPKEQPNFEVSGALAAEQNTYKGVVLKYSEPPEARKPKGRYRLYVFKGKDQIDMLHIHRQSAFLIGRDRLVADIPIDHPSCSKQHAVLQYRQIVDTDAIGQGTRTVKPYIIDLDATNGTYINGDRIPASRYVELKLGDTLKFGFSTREYVLMSEDLVDEKGA</sequence>
<dbReference type="eggNOG" id="KOG1882">
    <property type="taxonomic scope" value="Eukaryota"/>
</dbReference>
<dbReference type="VEuPathDB" id="FungiDB:SPPG_08237"/>
<dbReference type="FunFam" id="2.60.200.20:FF:000038">
    <property type="entry name" value="FHA domain-containing protein SNIP1"/>
    <property type="match status" value="1"/>
</dbReference>
<dbReference type="PANTHER" id="PTHR23308">
    <property type="entry name" value="NUCLEAR INHIBITOR OF PROTEIN PHOSPHATASE-1"/>
    <property type="match status" value="1"/>
</dbReference>
<evidence type="ECO:0000313" key="3">
    <source>
        <dbReference type="EMBL" id="KNC96335.1"/>
    </source>
</evidence>
<dbReference type="InterPro" id="IPR050923">
    <property type="entry name" value="Cell_Proc_Reg/RNA_Proc"/>
</dbReference>
<feature type="region of interest" description="Disordered" evidence="1">
    <location>
        <begin position="1"/>
        <end position="102"/>
    </location>
</feature>
<dbReference type="EMBL" id="KQ257469">
    <property type="protein sequence ID" value="KNC96335.1"/>
    <property type="molecule type" value="Genomic_DNA"/>
</dbReference>
<dbReference type="RefSeq" id="XP_016604375.1">
    <property type="nucleotide sequence ID" value="XM_016756397.1"/>
</dbReference>
<dbReference type="InterPro" id="IPR008984">
    <property type="entry name" value="SMAD_FHA_dom_sf"/>
</dbReference>
<dbReference type="SMART" id="SM00240">
    <property type="entry name" value="FHA"/>
    <property type="match status" value="1"/>
</dbReference>
<protein>
    <recommendedName>
        <fullName evidence="2">FHA domain-containing protein</fullName>
    </recommendedName>
</protein>
<name>A0A0L0H4B0_SPIPD</name>
<dbReference type="Gene3D" id="2.60.200.20">
    <property type="match status" value="1"/>
</dbReference>
<dbReference type="STRING" id="645134.A0A0L0H4B0"/>
<dbReference type="AlphaFoldDB" id="A0A0L0H4B0"/>
<dbReference type="InterPro" id="IPR000253">
    <property type="entry name" value="FHA_dom"/>
</dbReference>
<accession>A0A0L0H4B0</accession>
<dbReference type="Pfam" id="PF00498">
    <property type="entry name" value="FHA"/>
    <property type="match status" value="1"/>
</dbReference>
<feature type="compositionally biased region" description="Basic and acidic residues" evidence="1">
    <location>
        <begin position="48"/>
        <end position="90"/>
    </location>
</feature>
<keyword evidence="4" id="KW-1185">Reference proteome</keyword>
<feature type="domain" description="FHA" evidence="2">
    <location>
        <begin position="157"/>
        <end position="220"/>
    </location>
</feature>
<reference evidence="3 4" key="1">
    <citation type="submission" date="2009-08" db="EMBL/GenBank/DDBJ databases">
        <title>The Genome Sequence of Spizellomyces punctatus strain DAOM BR117.</title>
        <authorList>
            <consortium name="The Broad Institute Genome Sequencing Platform"/>
            <person name="Russ C."/>
            <person name="Cuomo C."/>
            <person name="Shea T."/>
            <person name="Young S.K."/>
            <person name="Zeng Q."/>
            <person name="Koehrsen M."/>
            <person name="Haas B."/>
            <person name="Borodovsky M."/>
            <person name="Guigo R."/>
            <person name="Alvarado L."/>
            <person name="Berlin A."/>
            <person name="Bochicchio J."/>
            <person name="Borenstein D."/>
            <person name="Chapman S."/>
            <person name="Chen Z."/>
            <person name="Engels R."/>
            <person name="Freedman E."/>
            <person name="Gellesch M."/>
            <person name="Goldberg J."/>
            <person name="Griggs A."/>
            <person name="Gujja S."/>
            <person name="Heiman D."/>
            <person name="Hepburn T."/>
            <person name="Howarth C."/>
            <person name="Jen D."/>
            <person name="Larson L."/>
            <person name="Lewis B."/>
            <person name="Mehta T."/>
            <person name="Park D."/>
            <person name="Pearson M."/>
            <person name="Roberts A."/>
            <person name="Saif S."/>
            <person name="Shenoy N."/>
            <person name="Sisk P."/>
            <person name="Stolte C."/>
            <person name="Sykes S."/>
            <person name="Thomson T."/>
            <person name="Walk T."/>
            <person name="White J."/>
            <person name="Yandava C."/>
            <person name="Burger G."/>
            <person name="Gray M.W."/>
            <person name="Holland P.W.H."/>
            <person name="King N."/>
            <person name="Lang F.B.F."/>
            <person name="Roger A.J."/>
            <person name="Ruiz-Trillo I."/>
            <person name="Lander E."/>
            <person name="Nusbaum C."/>
        </authorList>
    </citation>
    <scope>NUCLEOTIDE SEQUENCE [LARGE SCALE GENOMIC DNA]</scope>
    <source>
        <strain evidence="3 4">DAOM BR117</strain>
    </source>
</reference>
<dbReference type="OrthoDB" id="444265at2759"/>
<dbReference type="SUPFAM" id="SSF49879">
    <property type="entry name" value="SMAD/FHA domain"/>
    <property type="match status" value="1"/>
</dbReference>
<dbReference type="InParanoid" id="A0A0L0H4B0"/>
<organism evidence="3 4">
    <name type="scientific">Spizellomyces punctatus (strain DAOM BR117)</name>
    <dbReference type="NCBI Taxonomy" id="645134"/>
    <lineage>
        <taxon>Eukaryota</taxon>
        <taxon>Fungi</taxon>
        <taxon>Fungi incertae sedis</taxon>
        <taxon>Chytridiomycota</taxon>
        <taxon>Chytridiomycota incertae sedis</taxon>
        <taxon>Chytridiomycetes</taxon>
        <taxon>Spizellomycetales</taxon>
        <taxon>Spizellomycetaceae</taxon>
        <taxon>Spizellomyces</taxon>
    </lineage>
</organism>
<dbReference type="GeneID" id="27691411"/>
<evidence type="ECO:0000259" key="2">
    <source>
        <dbReference type="PROSITE" id="PS50006"/>
    </source>
</evidence>
<evidence type="ECO:0000256" key="1">
    <source>
        <dbReference type="SAM" id="MobiDB-lite"/>
    </source>
</evidence>
<dbReference type="Proteomes" id="UP000053201">
    <property type="component" value="Unassembled WGS sequence"/>
</dbReference>
<proteinExistence type="predicted"/>
<feature type="compositionally biased region" description="Basic and acidic residues" evidence="1">
    <location>
        <begin position="14"/>
        <end position="23"/>
    </location>
</feature>
<gene>
    <name evidence="3" type="ORF">SPPG_08237</name>
</gene>